<sequence>MTDSDTDTTALSQAERMARAAEAMRAAEAAGRAADEAAKQAARAARQARQAAGGAAAPATAPPAGAAPAAEQSGGSGDEHGGRGGGPRSGAPATPAETPPPAITPPTREGLAALNELFDETGVPTALTPRTAARLGADAAGRLRADPWLLLRVPGVQPRQADHFARRLLGADARPDDPRRGRALVGHLLTEAAREGHTVTPAAAVVAALERIQVPDPRGAVEAALDEGDVLVLTEEPEFDENAFDEDAEPPEPEETLGLARWALAEDAAAEGFQRLTFTATPLLDDDAVRTLRSGLPEDRSLALTAAIRTGVSILRGAPGDVERAALDLAAAAAGHGIRTAVAAPTARAAADLAATLPPGLAADPAALTPRNDPPTGDDGSRLTGSAAPANGTVARESSGPRRGTAGTTPGSTGGSASKDAPASAEDDGSDPSGGAAEATPDSARGSASVDGPPVGSASAADQTGSAAGFDSSEGDDRSGGEGEARVRGPVVAALHRLLEPRQDASAAPGAVVFGRGEQRPLDVDLLFVTAASGLDVELCGVLVEACADGTHLVLCAEEGAPPPAGPGNPLGDLEASETVPVVTLDAEPPSDPLRALGAAVRGGDLVAVEAPGREVVVVPAADPAEAVHRAVQLVTDSIPRALGIPPEDVQVVAPATGGEAGATALNAAFKARLNPGPGRFAGMDPGDRVVVSAPLPQAPVGEVGVVLGGGPHGLDVEFADGMATLSPADAGRLRHGWAVTVAQAAGTPRPAVVAVMSGEGLSRPVTATAFGLARRHLSVVQAAGPALARAVREVGATERRTRLAKLVVQ</sequence>
<dbReference type="Gene3D" id="3.40.50.300">
    <property type="entry name" value="P-loop containing nucleotide triphosphate hydrolases"/>
    <property type="match status" value="1"/>
</dbReference>
<feature type="region of interest" description="Disordered" evidence="1">
    <location>
        <begin position="1"/>
        <end position="108"/>
    </location>
</feature>
<reference evidence="4" key="1">
    <citation type="journal article" date="2019" name="Int. J. Syst. Evol. Microbiol.">
        <title>The Global Catalogue of Microorganisms (GCM) 10K type strain sequencing project: providing services to taxonomists for standard genome sequencing and annotation.</title>
        <authorList>
            <consortium name="The Broad Institute Genomics Platform"/>
            <consortium name="The Broad Institute Genome Sequencing Center for Infectious Disease"/>
            <person name="Wu L."/>
            <person name="Ma J."/>
        </authorList>
    </citation>
    <scope>NUCLEOTIDE SEQUENCE [LARGE SCALE GENOMIC DNA]</scope>
    <source>
        <strain evidence="4">JCM 9371</strain>
    </source>
</reference>
<evidence type="ECO:0000259" key="2">
    <source>
        <dbReference type="Pfam" id="PF14490"/>
    </source>
</evidence>
<dbReference type="RefSeq" id="WP_378325221.1">
    <property type="nucleotide sequence ID" value="NZ_JBHTGP010000018.1"/>
</dbReference>
<protein>
    <submittedName>
        <fullName evidence="3">Helix-hairpin-helix domain-containing protein</fullName>
    </submittedName>
</protein>
<evidence type="ECO:0000256" key="1">
    <source>
        <dbReference type="SAM" id="MobiDB-lite"/>
    </source>
</evidence>
<feature type="compositionally biased region" description="Low complexity" evidence="1">
    <location>
        <begin position="401"/>
        <end position="418"/>
    </location>
</feature>
<dbReference type="Pfam" id="PF14490">
    <property type="entry name" value="HHH_RecD2"/>
    <property type="match status" value="1"/>
</dbReference>
<evidence type="ECO:0000313" key="3">
    <source>
        <dbReference type="EMBL" id="MFD0690400.1"/>
    </source>
</evidence>
<comment type="caution">
    <text evidence="3">The sequence shown here is derived from an EMBL/GenBank/DDBJ whole genome shotgun (WGS) entry which is preliminary data.</text>
</comment>
<dbReference type="Proteomes" id="UP001597063">
    <property type="component" value="Unassembled WGS sequence"/>
</dbReference>
<accession>A0ABW2XX84</accession>
<keyword evidence="4" id="KW-1185">Reference proteome</keyword>
<proteinExistence type="predicted"/>
<feature type="compositionally biased region" description="Basic and acidic residues" evidence="1">
    <location>
        <begin position="475"/>
        <end position="486"/>
    </location>
</feature>
<feature type="region of interest" description="Disordered" evidence="1">
    <location>
        <begin position="361"/>
        <end position="486"/>
    </location>
</feature>
<feature type="compositionally biased region" description="Low complexity" evidence="1">
    <location>
        <begin position="39"/>
        <end position="70"/>
    </location>
</feature>
<dbReference type="EMBL" id="JBHTGP010000018">
    <property type="protein sequence ID" value="MFD0690400.1"/>
    <property type="molecule type" value="Genomic_DNA"/>
</dbReference>
<dbReference type="InterPro" id="IPR027417">
    <property type="entry name" value="P-loop_NTPase"/>
</dbReference>
<dbReference type="InterPro" id="IPR029493">
    <property type="entry name" value="RecD2-like_HHH"/>
</dbReference>
<gene>
    <name evidence="3" type="ORF">ACFQZM_38330</name>
</gene>
<feature type="compositionally biased region" description="Low complexity" evidence="1">
    <location>
        <begin position="361"/>
        <end position="370"/>
    </location>
</feature>
<evidence type="ECO:0000313" key="4">
    <source>
        <dbReference type="Proteomes" id="UP001597063"/>
    </source>
</evidence>
<feature type="compositionally biased region" description="Low complexity" evidence="1">
    <location>
        <begin position="20"/>
        <end position="32"/>
    </location>
</feature>
<organism evidence="3 4">
    <name type="scientific">Actinomadura fibrosa</name>
    <dbReference type="NCBI Taxonomy" id="111802"/>
    <lineage>
        <taxon>Bacteria</taxon>
        <taxon>Bacillati</taxon>
        <taxon>Actinomycetota</taxon>
        <taxon>Actinomycetes</taxon>
        <taxon>Streptosporangiales</taxon>
        <taxon>Thermomonosporaceae</taxon>
        <taxon>Actinomadura</taxon>
    </lineage>
</organism>
<dbReference type="Gene3D" id="1.10.10.2220">
    <property type="match status" value="1"/>
</dbReference>
<feature type="domain" description="ATP-dependent RecD2 DNA helicase-like helix-hairpin-helix" evidence="2">
    <location>
        <begin position="112"/>
        <end position="199"/>
    </location>
</feature>
<name>A0ABW2XX84_9ACTN</name>